<sequence>QTKLGPTKVDVPSPEKYLLEHSKEPKLTEKTFSHLYDTFKKTQIAAKTYPFENIMAVLRKPQPIYDFGKNPEYLQQHADEVRRAQDKYESYVNEHIMRQGAIIQLSEDDKNGKLISLACVIDGSFSVRGLKKNWGELHHQYQGLCCHGHHPQDVLGTIDLIERYKAIYTANNN</sequence>
<dbReference type="Ensembl" id="ENSSTUT00000039551.1">
    <property type="protein sequence ID" value="ENSSTUP00000037829.1"/>
    <property type="gene ID" value="ENSSTUG00000016123.1"/>
</dbReference>
<feature type="domain" description="Enkurin" evidence="1">
    <location>
        <begin position="68"/>
        <end position="146"/>
    </location>
</feature>
<dbReference type="InterPro" id="IPR027012">
    <property type="entry name" value="Enkurin_dom"/>
</dbReference>
<protein>
    <recommendedName>
        <fullName evidence="1">Enkurin domain-containing protein</fullName>
    </recommendedName>
</protein>
<dbReference type="Pfam" id="PF13864">
    <property type="entry name" value="Enkurin"/>
    <property type="match status" value="1"/>
</dbReference>
<dbReference type="AlphaFoldDB" id="A0A673YU18"/>
<accession>A0A673YU18</accession>
<dbReference type="GeneTree" id="ENSGT00990000212128"/>
<keyword evidence="3" id="KW-1185">Reference proteome</keyword>
<name>A0A673YU18_SALTR</name>
<evidence type="ECO:0000259" key="1">
    <source>
        <dbReference type="Pfam" id="PF13864"/>
    </source>
</evidence>
<organism evidence="2 3">
    <name type="scientific">Salmo trutta</name>
    <name type="common">Brown trout</name>
    <dbReference type="NCBI Taxonomy" id="8032"/>
    <lineage>
        <taxon>Eukaryota</taxon>
        <taxon>Metazoa</taxon>
        <taxon>Chordata</taxon>
        <taxon>Craniata</taxon>
        <taxon>Vertebrata</taxon>
        <taxon>Euteleostomi</taxon>
        <taxon>Actinopterygii</taxon>
        <taxon>Neopterygii</taxon>
        <taxon>Teleostei</taxon>
        <taxon>Protacanthopterygii</taxon>
        <taxon>Salmoniformes</taxon>
        <taxon>Salmonidae</taxon>
        <taxon>Salmoninae</taxon>
        <taxon>Salmo</taxon>
    </lineage>
</organism>
<reference evidence="2" key="1">
    <citation type="submission" date="2025-08" db="UniProtKB">
        <authorList>
            <consortium name="Ensembl"/>
        </authorList>
    </citation>
    <scope>IDENTIFICATION</scope>
</reference>
<reference evidence="2" key="2">
    <citation type="submission" date="2025-09" db="UniProtKB">
        <authorList>
            <consortium name="Ensembl"/>
        </authorList>
    </citation>
    <scope>IDENTIFICATION</scope>
</reference>
<dbReference type="InParanoid" id="A0A673YU18"/>
<evidence type="ECO:0000313" key="3">
    <source>
        <dbReference type="Proteomes" id="UP000472277"/>
    </source>
</evidence>
<proteinExistence type="predicted"/>
<evidence type="ECO:0000313" key="2">
    <source>
        <dbReference type="Ensembl" id="ENSSTUP00000037829.1"/>
    </source>
</evidence>
<dbReference type="Proteomes" id="UP000472277">
    <property type="component" value="Chromosome 6"/>
</dbReference>